<protein>
    <recommendedName>
        <fullName evidence="3">DUF349 domain-containing protein</fullName>
    </recommendedName>
</protein>
<evidence type="ECO:0000313" key="2">
    <source>
        <dbReference type="Proteomes" id="UP000242999"/>
    </source>
</evidence>
<evidence type="ECO:0000313" key="1">
    <source>
        <dbReference type="EMBL" id="SEI52865.1"/>
    </source>
</evidence>
<name>A0A1H6RMN8_9GAMM</name>
<dbReference type="AlphaFoldDB" id="A0A1H6RMN8"/>
<dbReference type="Pfam" id="PF03993">
    <property type="entry name" value="DUF349"/>
    <property type="match status" value="1"/>
</dbReference>
<dbReference type="STRING" id="64971.SAMN05421831_103217"/>
<sequence length="340" mass="39589">MQKARQEWQRFHPVSRKAHRPLQKRFEQAITPLQTHLDQARHQSAAHKESLIEQARILLTLEDVFSAAQQAKQLQQEWKNIAPLNRRQEREYWHEFRTLCDQIFAHRDHERQQQKAAYAQAWQTLSEQIQALAHQVAHAELTANTHADFLRQHQVLTLQLAELPAKHAQNKACSQALLQIETQLKQQQETLARAPFWSLWQALSLQPTYADVHTLDAQVQQHAQPEWQPQLAWWRQAYALATPAKTLEEQQKLYVRFKLLSGQTLEPEYQALKMSIQVERLTQGLGQNTTQEAQAQQTQELLALVISWLLTSLDTPEVLQTSFQQSLYAWCHPEPSAINQ</sequence>
<dbReference type="InterPro" id="IPR007139">
    <property type="entry name" value="DUF349"/>
</dbReference>
<dbReference type="RefSeq" id="WP_177166798.1">
    <property type="nucleotide sequence ID" value="NZ_FNYH01000003.1"/>
</dbReference>
<organism evidence="1 2">
    <name type="scientific">Allopseudospirillum japonicum</name>
    <dbReference type="NCBI Taxonomy" id="64971"/>
    <lineage>
        <taxon>Bacteria</taxon>
        <taxon>Pseudomonadati</taxon>
        <taxon>Pseudomonadota</taxon>
        <taxon>Gammaproteobacteria</taxon>
        <taxon>Oceanospirillales</taxon>
        <taxon>Oceanospirillaceae</taxon>
        <taxon>Allopseudospirillum</taxon>
    </lineage>
</organism>
<reference evidence="2" key="1">
    <citation type="submission" date="2016-10" db="EMBL/GenBank/DDBJ databases">
        <authorList>
            <person name="Varghese N."/>
            <person name="Submissions S."/>
        </authorList>
    </citation>
    <scope>NUCLEOTIDE SEQUENCE [LARGE SCALE GENOMIC DNA]</scope>
    <source>
        <strain evidence="2">DSM 7165</strain>
    </source>
</reference>
<dbReference type="EMBL" id="FNYH01000003">
    <property type="protein sequence ID" value="SEI52865.1"/>
    <property type="molecule type" value="Genomic_DNA"/>
</dbReference>
<evidence type="ECO:0008006" key="3">
    <source>
        <dbReference type="Google" id="ProtNLM"/>
    </source>
</evidence>
<gene>
    <name evidence="1" type="ORF">SAMN05421831_103217</name>
</gene>
<dbReference type="Proteomes" id="UP000242999">
    <property type="component" value="Unassembled WGS sequence"/>
</dbReference>
<keyword evidence="2" id="KW-1185">Reference proteome</keyword>
<proteinExistence type="predicted"/>
<accession>A0A1H6RMN8</accession>